<sequence length="59" mass="6240">MPPGCTTTTDRHANRVGLKAKPLTQDIEINVCIADSAISEASIAYELGAEAGFKEDFAT</sequence>
<dbReference type="GeneID" id="87947673"/>
<dbReference type="KEGG" id="cdet:87947673"/>
<evidence type="ECO:0000313" key="1">
    <source>
        <dbReference type="EMBL" id="WQF86159.1"/>
    </source>
</evidence>
<accession>A0AAX4ISE9</accession>
<dbReference type="EMBL" id="CP137311">
    <property type="protein sequence ID" value="WQF86159.1"/>
    <property type="molecule type" value="Genomic_DNA"/>
</dbReference>
<name>A0AAX4ISE9_9PEZI</name>
<dbReference type="AlphaFoldDB" id="A0AAX4ISE9"/>
<proteinExistence type="predicted"/>
<dbReference type="RefSeq" id="XP_062783380.1">
    <property type="nucleotide sequence ID" value="XM_062927329.1"/>
</dbReference>
<evidence type="ECO:0000313" key="2">
    <source>
        <dbReference type="Proteomes" id="UP001322277"/>
    </source>
</evidence>
<organism evidence="1 2">
    <name type="scientific">Colletotrichum destructivum</name>
    <dbReference type="NCBI Taxonomy" id="34406"/>
    <lineage>
        <taxon>Eukaryota</taxon>
        <taxon>Fungi</taxon>
        <taxon>Dikarya</taxon>
        <taxon>Ascomycota</taxon>
        <taxon>Pezizomycotina</taxon>
        <taxon>Sordariomycetes</taxon>
        <taxon>Hypocreomycetidae</taxon>
        <taxon>Glomerellales</taxon>
        <taxon>Glomerellaceae</taxon>
        <taxon>Colletotrichum</taxon>
        <taxon>Colletotrichum destructivum species complex</taxon>
    </lineage>
</organism>
<gene>
    <name evidence="1" type="ORF">CDEST_11173</name>
</gene>
<keyword evidence="2" id="KW-1185">Reference proteome</keyword>
<reference evidence="2" key="1">
    <citation type="journal article" date="2023" name="bioRxiv">
        <title>Complete genome of the Medicago anthracnose fungus, Colletotrichum destructivum, reveals a mini-chromosome-like region within a core chromosome.</title>
        <authorList>
            <person name="Lapalu N."/>
            <person name="Simon A."/>
            <person name="Lu A."/>
            <person name="Plaumann P.-L."/>
            <person name="Amselem J."/>
            <person name="Pigne S."/>
            <person name="Auger A."/>
            <person name="Koch C."/>
            <person name="Dallery J.-F."/>
            <person name="O'Connell R.J."/>
        </authorList>
    </citation>
    <scope>NUCLEOTIDE SEQUENCE [LARGE SCALE GENOMIC DNA]</scope>
    <source>
        <strain evidence="2">CBS 520.97</strain>
    </source>
</reference>
<protein>
    <submittedName>
        <fullName evidence="1">Uncharacterized protein</fullName>
    </submittedName>
</protein>
<dbReference type="Proteomes" id="UP001322277">
    <property type="component" value="Chromosome 7"/>
</dbReference>